<dbReference type="Pfam" id="PF22776">
    <property type="entry name" value="K_trans_C"/>
    <property type="match status" value="1"/>
</dbReference>
<dbReference type="HOGENOM" id="CLU_008142_4_1_10"/>
<evidence type="ECO:0000256" key="11">
    <source>
        <dbReference type="HAMAP-Rule" id="MF_01522"/>
    </source>
</evidence>
<accession>G8TDG0</accession>
<keyword evidence="9 11" id="KW-0406">Ion transport</keyword>
<keyword evidence="8 11" id="KW-1133">Transmembrane helix</keyword>
<keyword evidence="4 11" id="KW-0633">Potassium transport</keyword>
<keyword evidence="11" id="KW-0997">Cell inner membrane</keyword>
<dbReference type="Proteomes" id="UP000005438">
    <property type="component" value="Chromosome"/>
</dbReference>
<dbReference type="InterPro" id="IPR053951">
    <property type="entry name" value="K_trans_N"/>
</dbReference>
<sequence>MHCNNCPLCPTNIKPGNKENFRVRLKQVNKMSASSSPAVFHKKITAAGILIATGIVFGDIGTSPLYTLNAVFHGRVITEDVALGAFSAIFWTLFFQTTLKYVIITLQADNKGEGGIFSLYALIRRFWGKWLLIIAMAGGAFLIADGIITPPISVASAIEGLDKIYPHMNTVPIVIVILIGLFIFQQFGTDKIGKVFGPVMVVWFTFIGVLGVMAISHEPGVFKALNPYYAYVMLKEVPGGFWLLGSIFLCTTGAEALYSDMGHCGRNNIRVSWIYIKITLILSYGGQTAWLLQHVGQEVGNISPFYHIVPDAIYLPSLVVATMATIIASQALISGCFTLVNEAIRLDIWPRHRVLFPGHIKGQIYIPFVNWLLMAGCLGMVIYFKESSKMEAAFGLSVTLTMLMSTVLINFYLHAKRVNGILIALVTGLFLVIELSFLTANLQKVKEGGWITLLIGSALFLVMYIWRRGRAITNGLKKMVPIETYVPLLKELSIDEKIPKYATNLVYLTSSGSPRKVEKTAINSILSKKPKRADIYWFVHVNVLDEPYAMRYHVDTIVKDDVYFVEFNLGFRIEPRIDYYFQQVVNELVKTGEVDLCNRNEQHYQDSKIGDLRFLVMESFLSFENAMSFWKNFVMKSYFNLKWLSVKESINFGLDPSNVTVEKYPVVVNAVQHPPLERQ</sequence>
<evidence type="ECO:0000259" key="13">
    <source>
        <dbReference type="Pfam" id="PF22776"/>
    </source>
</evidence>
<feature type="transmembrane region" description="Helical" evidence="11">
    <location>
        <begin position="44"/>
        <end position="61"/>
    </location>
</feature>
<keyword evidence="7 11" id="KW-0630">Potassium</keyword>
<name>G8TDG0_NIAKG</name>
<organism evidence="14 15">
    <name type="scientific">Niastella koreensis (strain DSM 17620 / KACC 11465 / NBRC 106392 / GR20-10)</name>
    <dbReference type="NCBI Taxonomy" id="700598"/>
    <lineage>
        <taxon>Bacteria</taxon>
        <taxon>Pseudomonadati</taxon>
        <taxon>Bacteroidota</taxon>
        <taxon>Chitinophagia</taxon>
        <taxon>Chitinophagales</taxon>
        <taxon>Chitinophagaceae</taxon>
        <taxon>Niastella</taxon>
    </lineage>
</organism>
<feature type="transmembrane region" description="Helical" evidence="11">
    <location>
        <begin position="420"/>
        <end position="442"/>
    </location>
</feature>
<evidence type="ECO:0000256" key="10">
    <source>
        <dbReference type="ARBA" id="ARBA00023136"/>
    </source>
</evidence>
<dbReference type="PANTHER" id="PTHR30540:SF83">
    <property type="entry name" value="K+ POTASSIUM TRANSPORTER"/>
    <property type="match status" value="1"/>
</dbReference>
<evidence type="ECO:0000256" key="5">
    <source>
        <dbReference type="ARBA" id="ARBA00022692"/>
    </source>
</evidence>
<keyword evidence="5 11" id="KW-0812">Transmembrane</keyword>
<feature type="transmembrane region" description="Helical" evidence="11">
    <location>
        <begin position="364"/>
        <end position="384"/>
    </location>
</feature>
<dbReference type="InterPro" id="IPR053952">
    <property type="entry name" value="K_trans_C"/>
</dbReference>
<proteinExistence type="inferred from homology"/>
<comment type="subcellular location">
    <subcellularLocation>
        <location evidence="11">Cell inner membrane</location>
        <topology evidence="11">Multi-pass membrane protein</topology>
    </subcellularLocation>
    <subcellularLocation>
        <location evidence="1">Membrane</location>
        <topology evidence="1">Multi-pass membrane protein</topology>
    </subcellularLocation>
</comment>
<dbReference type="EMBL" id="CP003178">
    <property type="protein sequence ID" value="AEW00410.1"/>
    <property type="molecule type" value="Genomic_DNA"/>
</dbReference>
<keyword evidence="3 11" id="KW-1003">Cell membrane</keyword>
<evidence type="ECO:0000256" key="8">
    <source>
        <dbReference type="ARBA" id="ARBA00022989"/>
    </source>
</evidence>
<feature type="transmembrane region" description="Helical" evidence="11">
    <location>
        <begin position="164"/>
        <end position="184"/>
    </location>
</feature>
<feature type="transmembrane region" description="Helical" evidence="11">
    <location>
        <begin position="390"/>
        <end position="413"/>
    </location>
</feature>
<dbReference type="PANTHER" id="PTHR30540">
    <property type="entry name" value="OSMOTIC STRESS POTASSIUM TRANSPORTER"/>
    <property type="match status" value="1"/>
</dbReference>
<feature type="transmembrane region" description="Helical" evidence="11">
    <location>
        <begin position="312"/>
        <end position="344"/>
    </location>
</feature>
<comment type="function">
    <text evidence="11">Transport of potassium into the cell. Likely operates as a K(+):H(+) symporter.</text>
</comment>
<evidence type="ECO:0000256" key="6">
    <source>
        <dbReference type="ARBA" id="ARBA00022847"/>
    </source>
</evidence>
<reference evidence="14 15" key="1">
    <citation type="submission" date="2011-12" db="EMBL/GenBank/DDBJ databases">
        <title>The complete genome of Niastella koreensis GR20-10.</title>
        <authorList>
            <consortium name="US DOE Joint Genome Institute (JGI-PGF)"/>
            <person name="Lucas S."/>
            <person name="Han J."/>
            <person name="Lapidus A."/>
            <person name="Bruce D."/>
            <person name="Goodwin L."/>
            <person name="Pitluck S."/>
            <person name="Peters L."/>
            <person name="Kyrpides N."/>
            <person name="Mavromatis K."/>
            <person name="Ivanova N."/>
            <person name="Mikhailova N."/>
            <person name="Davenport K."/>
            <person name="Saunders E."/>
            <person name="Detter J.C."/>
            <person name="Tapia R."/>
            <person name="Han C."/>
            <person name="Land M."/>
            <person name="Hauser L."/>
            <person name="Markowitz V."/>
            <person name="Cheng J.-F."/>
            <person name="Hugenholtz P."/>
            <person name="Woyke T."/>
            <person name="Wu D."/>
            <person name="Tindall B."/>
            <person name="Pomrenke H."/>
            <person name="Brambilla E."/>
            <person name="Klenk H.-P."/>
            <person name="Eisen J.A."/>
        </authorList>
    </citation>
    <scope>NUCLEOTIDE SEQUENCE [LARGE SCALE GENOMIC DNA]</scope>
    <source>
        <strain evidence="15">DSM 17620 / KACC 11465 / NBRC 106392 / GR20-10</strain>
    </source>
</reference>
<feature type="transmembrane region" description="Helical" evidence="11">
    <location>
        <begin position="81"/>
        <end position="106"/>
    </location>
</feature>
<dbReference type="Pfam" id="PF02705">
    <property type="entry name" value="K_trans"/>
    <property type="match status" value="1"/>
</dbReference>
<dbReference type="GO" id="GO:0015293">
    <property type="term" value="F:symporter activity"/>
    <property type="evidence" value="ECO:0007669"/>
    <property type="project" value="UniProtKB-UniRule"/>
</dbReference>
<evidence type="ECO:0000256" key="7">
    <source>
        <dbReference type="ARBA" id="ARBA00022958"/>
    </source>
</evidence>
<comment type="catalytic activity">
    <reaction evidence="11">
        <text>K(+)(in) + H(+)(in) = K(+)(out) + H(+)(out)</text>
        <dbReference type="Rhea" id="RHEA:28490"/>
        <dbReference type="ChEBI" id="CHEBI:15378"/>
        <dbReference type="ChEBI" id="CHEBI:29103"/>
    </reaction>
</comment>
<evidence type="ECO:0000313" key="14">
    <source>
        <dbReference type="EMBL" id="AEW00410.1"/>
    </source>
</evidence>
<dbReference type="HAMAP" id="MF_01522">
    <property type="entry name" value="Kup"/>
    <property type="match status" value="1"/>
</dbReference>
<feature type="domain" description="K+ potassium transporter C-terminal" evidence="13">
    <location>
        <begin position="504"/>
        <end position="659"/>
    </location>
</feature>
<evidence type="ECO:0000259" key="12">
    <source>
        <dbReference type="Pfam" id="PF02705"/>
    </source>
</evidence>
<dbReference type="InterPro" id="IPR023051">
    <property type="entry name" value="Kup"/>
</dbReference>
<feature type="transmembrane region" description="Helical" evidence="11">
    <location>
        <begin position="237"/>
        <end position="259"/>
    </location>
</feature>
<feature type="transmembrane region" description="Helical" evidence="11">
    <location>
        <begin position="271"/>
        <end position="292"/>
    </location>
</feature>
<dbReference type="GO" id="GO:0015079">
    <property type="term" value="F:potassium ion transmembrane transporter activity"/>
    <property type="evidence" value="ECO:0007669"/>
    <property type="project" value="UniProtKB-UniRule"/>
</dbReference>
<protein>
    <recommendedName>
        <fullName evidence="11">Probable potassium transport system protein Kup</fullName>
    </recommendedName>
</protein>
<dbReference type="InterPro" id="IPR003855">
    <property type="entry name" value="K+_transporter"/>
</dbReference>
<keyword evidence="10 11" id="KW-0472">Membrane</keyword>
<keyword evidence="6 11" id="KW-0769">Symport</keyword>
<dbReference type="KEGG" id="nko:Niako_4134"/>
<dbReference type="PATRIC" id="fig|700598.3.peg.4230"/>
<evidence type="ECO:0000256" key="1">
    <source>
        <dbReference type="ARBA" id="ARBA00004141"/>
    </source>
</evidence>
<feature type="transmembrane region" description="Helical" evidence="11">
    <location>
        <begin position="196"/>
        <end position="217"/>
    </location>
</feature>
<evidence type="ECO:0000256" key="9">
    <source>
        <dbReference type="ARBA" id="ARBA00023065"/>
    </source>
</evidence>
<keyword evidence="2 11" id="KW-0813">Transport</keyword>
<evidence type="ECO:0000313" key="15">
    <source>
        <dbReference type="Proteomes" id="UP000005438"/>
    </source>
</evidence>
<dbReference type="AlphaFoldDB" id="G8TDG0"/>
<dbReference type="STRING" id="700598.Niako_4134"/>
<evidence type="ECO:0000256" key="3">
    <source>
        <dbReference type="ARBA" id="ARBA00022475"/>
    </source>
</evidence>
<dbReference type="GO" id="GO:0005886">
    <property type="term" value="C:plasma membrane"/>
    <property type="evidence" value="ECO:0007669"/>
    <property type="project" value="UniProtKB-SubCell"/>
</dbReference>
<gene>
    <name evidence="11" type="primary">kup</name>
    <name evidence="14" type="ordered locus">Niako_4134</name>
</gene>
<feature type="transmembrane region" description="Helical" evidence="11">
    <location>
        <begin position="126"/>
        <end position="144"/>
    </location>
</feature>
<comment type="similarity">
    <text evidence="11">Belongs to the HAK/KUP transporter (TC 2.A.72) family.</text>
</comment>
<evidence type="ECO:0000256" key="4">
    <source>
        <dbReference type="ARBA" id="ARBA00022538"/>
    </source>
</evidence>
<evidence type="ECO:0000256" key="2">
    <source>
        <dbReference type="ARBA" id="ARBA00022448"/>
    </source>
</evidence>
<feature type="domain" description="K+ potassium transporter integral membrane" evidence="12">
    <location>
        <begin position="50"/>
        <end position="477"/>
    </location>
</feature>
<dbReference type="eggNOG" id="COG3158">
    <property type="taxonomic scope" value="Bacteria"/>
</dbReference>
<feature type="transmembrane region" description="Helical" evidence="11">
    <location>
        <begin position="448"/>
        <end position="466"/>
    </location>
</feature>